<dbReference type="InterPro" id="IPR022033">
    <property type="entry name" value="Rav1p_C"/>
</dbReference>
<organism evidence="2 3">
    <name type="scientific">Rozella allomycis (strain CSF55)</name>
    <dbReference type="NCBI Taxonomy" id="988480"/>
    <lineage>
        <taxon>Eukaryota</taxon>
        <taxon>Fungi</taxon>
        <taxon>Fungi incertae sedis</taxon>
        <taxon>Cryptomycota</taxon>
        <taxon>Cryptomycota incertae sedis</taxon>
        <taxon>Rozella</taxon>
    </lineage>
</organism>
<dbReference type="InterPro" id="IPR036322">
    <property type="entry name" value="WD40_repeat_dom_sf"/>
</dbReference>
<dbReference type="InterPro" id="IPR052208">
    <property type="entry name" value="DmX-like/RAVE_component"/>
</dbReference>
<dbReference type="PANTHER" id="PTHR13950">
    <property type="entry name" value="RABCONNECTIN-RELATED"/>
    <property type="match status" value="1"/>
</dbReference>
<feature type="domain" description="RAVE complex protein Rav1 C-terminal" evidence="1">
    <location>
        <begin position="4"/>
        <end position="210"/>
    </location>
</feature>
<sequence length="769" mass="89623">LKEKDFVFALNSKSQVKIKSKNRKEILIEKCLNFKENLSWNKFRELGIGYWLRNVESLKKIVENLCKNIYSSLPEKDPIGCSLFYLAMGKKKILQGLWRAAVNHPERQKMVDFLNNDFNDVKWKSSALKNAYALLGKQRFEYAAAFFILGGQENDAITICLRQLKDYQLAIVLTRLMHGDVACKVLIRDQILPLVEDEWLINILNILLDNPTINVKESQILKDPFHCIPFLKVPINEIVNNLCLMKCHFVAILFLYQNNILQVELDYEFNFKGESKVNGESNVKGENDANVNINVNVNDNFELFYLRTGIYFNPNDLNQLLFVSSCIRNNLVSDQLITILNHLDNLNSLNNLSYSKNINTSNNVESKGFIPEVNYELNFFISQYLIFIYSKSPNYYKYSFSREFHGNIEKIVENYFPLCSNNNFIKRFKRLYISSSPPNLIPIQISIPCNIFSFNEYFLSIGDDKNIYEFVIEDLMTSKQQLLNASFSFEKFDYNTHVEIKKSKSFSNFLHLKHKHDNEPFKFKRNIHSSSISFHPAHPGKYLATTPNTLHLFQIFVENDLFSIKLPLKKPSLLFFNQTGSLLLAFEYSTGHFSLVKINNTVDHLTLIKSARLDNLKEIIHASFITDYNVAIKTTFGYYNLNLLSLSIKQFSDFTFVQRIPKSNNLFIQKRDIFCEFVDIESGKFHDLGQSFKNLSFIHIQNNDLFLIFDDGLIQVWNVAKKECNYSFKVKFSDLELDFNTEPPKFYIWKNILGVLLKNHIKLIPINKQ</sequence>
<dbReference type="STRING" id="988480.A0A075AY02"/>
<dbReference type="PANTHER" id="PTHR13950:SF9">
    <property type="entry name" value="RABCONNECTIN-3A"/>
    <property type="match status" value="1"/>
</dbReference>
<reference evidence="2 3" key="1">
    <citation type="journal article" date="2013" name="Curr. Biol.">
        <title>Shared signatures of parasitism and phylogenomics unite Cryptomycota and microsporidia.</title>
        <authorList>
            <person name="James T.Y."/>
            <person name="Pelin A."/>
            <person name="Bonen L."/>
            <person name="Ahrendt S."/>
            <person name="Sain D."/>
            <person name="Corradi N."/>
            <person name="Stajich J.E."/>
        </authorList>
    </citation>
    <scope>NUCLEOTIDE SEQUENCE [LARGE SCALE GENOMIC DNA]</scope>
    <source>
        <strain evidence="2 3">CSF55</strain>
    </source>
</reference>
<proteinExistence type="predicted"/>
<evidence type="ECO:0000313" key="3">
    <source>
        <dbReference type="Proteomes" id="UP000030755"/>
    </source>
</evidence>
<accession>A0A075AY02</accession>
<dbReference type="OrthoDB" id="342131at2759"/>
<feature type="non-terminal residue" evidence="2">
    <location>
        <position position="1"/>
    </location>
</feature>
<evidence type="ECO:0000313" key="2">
    <source>
        <dbReference type="EMBL" id="EPZ35185.1"/>
    </source>
</evidence>
<dbReference type="HOGENOM" id="CLU_363547_0_0_1"/>
<dbReference type="Pfam" id="PF12234">
    <property type="entry name" value="Rav1p_C"/>
    <property type="match status" value="1"/>
</dbReference>
<dbReference type="EMBL" id="KE560855">
    <property type="protein sequence ID" value="EPZ35185.1"/>
    <property type="molecule type" value="Genomic_DNA"/>
</dbReference>
<dbReference type="GO" id="GO:0043291">
    <property type="term" value="C:RAVE complex"/>
    <property type="evidence" value="ECO:0007669"/>
    <property type="project" value="TreeGrafter"/>
</dbReference>
<protein>
    <submittedName>
        <fullName evidence="2">RAVE complex protein Rav1 domain-containing protein</fullName>
    </submittedName>
</protein>
<name>A0A075AY02_ROZAC</name>
<keyword evidence="3" id="KW-1185">Reference proteome</keyword>
<dbReference type="SUPFAM" id="SSF50978">
    <property type="entry name" value="WD40 repeat-like"/>
    <property type="match status" value="1"/>
</dbReference>
<dbReference type="GO" id="GO:0007035">
    <property type="term" value="P:vacuolar acidification"/>
    <property type="evidence" value="ECO:0007669"/>
    <property type="project" value="TreeGrafter"/>
</dbReference>
<dbReference type="AlphaFoldDB" id="A0A075AY02"/>
<gene>
    <name evidence="2" type="ORF">O9G_004196</name>
</gene>
<dbReference type="Proteomes" id="UP000030755">
    <property type="component" value="Unassembled WGS sequence"/>
</dbReference>
<evidence type="ECO:0000259" key="1">
    <source>
        <dbReference type="Pfam" id="PF12234"/>
    </source>
</evidence>